<keyword evidence="10" id="KW-1185">Reference proteome</keyword>
<dbReference type="PANTHER" id="PTHR33992">
    <property type="entry name" value="RIBONUCLEASE P PROTEIN COMPONENT"/>
    <property type="match status" value="1"/>
</dbReference>
<evidence type="ECO:0000256" key="3">
    <source>
        <dbReference type="ARBA" id="ARBA00022722"/>
    </source>
</evidence>
<dbReference type="InterPro" id="IPR020539">
    <property type="entry name" value="RNase_P_CS"/>
</dbReference>
<reference evidence="10" key="1">
    <citation type="submission" date="2016-11" db="EMBL/GenBank/DDBJ databases">
        <authorList>
            <person name="Varghese N."/>
            <person name="Submissions S."/>
        </authorList>
    </citation>
    <scope>NUCLEOTIDE SEQUENCE [LARGE SCALE GENOMIC DNA]</scope>
    <source>
        <strain evidence="10">DSM 11003</strain>
    </source>
</reference>
<dbReference type="GO" id="GO:0004526">
    <property type="term" value="F:ribonuclease P activity"/>
    <property type="evidence" value="ECO:0007669"/>
    <property type="project" value="UniProtKB-UniRule"/>
</dbReference>
<dbReference type="RefSeq" id="WP_073093101.1">
    <property type="nucleotide sequence ID" value="NZ_FQWY01000037.1"/>
</dbReference>
<comment type="subunit">
    <text evidence="7">Consists of a catalytic RNA component (M1 or rnpB) and a protein subunit.</text>
</comment>
<evidence type="ECO:0000256" key="1">
    <source>
        <dbReference type="ARBA" id="ARBA00002663"/>
    </source>
</evidence>
<keyword evidence="5 7" id="KW-0378">Hydrolase</keyword>
<proteinExistence type="inferred from homology"/>
<keyword evidence="3 7" id="KW-0540">Nuclease</keyword>
<dbReference type="InterPro" id="IPR014721">
    <property type="entry name" value="Ribsml_uS5_D2-typ_fold_subgr"/>
</dbReference>
<organism evidence="9 10">
    <name type="scientific">Thermosyntropha lipolytica DSM 11003</name>
    <dbReference type="NCBI Taxonomy" id="1123382"/>
    <lineage>
        <taxon>Bacteria</taxon>
        <taxon>Bacillati</taxon>
        <taxon>Bacillota</taxon>
        <taxon>Clostridia</taxon>
        <taxon>Eubacteriales</taxon>
        <taxon>Syntrophomonadaceae</taxon>
        <taxon>Thermosyntropha</taxon>
    </lineage>
</organism>
<evidence type="ECO:0000256" key="7">
    <source>
        <dbReference type="HAMAP-Rule" id="MF_00227"/>
    </source>
</evidence>
<evidence type="ECO:0000313" key="9">
    <source>
        <dbReference type="EMBL" id="SHH16326.1"/>
    </source>
</evidence>
<dbReference type="GO" id="GO:0001682">
    <property type="term" value="P:tRNA 5'-leader removal"/>
    <property type="evidence" value="ECO:0007669"/>
    <property type="project" value="UniProtKB-UniRule"/>
</dbReference>
<dbReference type="Proteomes" id="UP000242329">
    <property type="component" value="Unassembled WGS sequence"/>
</dbReference>
<dbReference type="PROSITE" id="PS00648">
    <property type="entry name" value="RIBONUCLEASE_P"/>
    <property type="match status" value="1"/>
</dbReference>
<accession>A0A1M5QQU2</accession>
<dbReference type="OrthoDB" id="9810867at2"/>
<dbReference type="EMBL" id="FQWY01000037">
    <property type="protein sequence ID" value="SHH16326.1"/>
    <property type="molecule type" value="Genomic_DNA"/>
</dbReference>
<evidence type="ECO:0000256" key="6">
    <source>
        <dbReference type="ARBA" id="ARBA00022884"/>
    </source>
</evidence>
<dbReference type="SUPFAM" id="SSF54211">
    <property type="entry name" value="Ribosomal protein S5 domain 2-like"/>
    <property type="match status" value="1"/>
</dbReference>
<sequence length="111" mass="13041">MLKRELRINKSGDYKLVYEKGKKFSGRYIIVYIKENNLGHNRFGFVVSKKIGNAVVRNRIKRQLRAIINEEKNRIKGSFDIVIICRHNLEGYTFSLLHKDVMKIFKKAGLN</sequence>
<comment type="function">
    <text evidence="1 7">RNaseP catalyzes the removal of the 5'-leader sequence from pre-tRNA to produce the mature 5'-terminus. It can also cleave other RNA substrates such as 4.5S RNA. The protein component plays an auxiliary but essential role in vivo by binding to the 5'-leader sequence and broadening the substrate specificity of the ribozyme.</text>
</comment>
<evidence type="ECO:0000256" key="8">
    <source>
        <dbReference type="NCBIfam" id="TIGR00188"/>
    </source>
</evidence>
<dbReference type="GO" id="GO:0000049">
    <property type="term" value="F:tRNA binding"/>
    <property type="evidence" value="ECO:0007669"/>
    <property type="project" value="UniProtKB-UniRule"/>
</dbReference>
<keyword evidence="6 7" id="KW-0694">RNA-binding</keyword>
<dbReference type="AlphaFoldDB" id="A0A1M5QQU2"/>
<dbReference type="GO" id="GO:0042781">
    <property type="term" value="F:3'-tRNA processing endoribonuclease activity"/>
    <property type="evidence" value="ECO:0007669"/>
    <property type="project" value="TreeGrafter"/>
</dbReference>
<dbReference type="Pfam" id="PF00825">
    <property type="entry name" value="Ribonuclease_P"/>
    <property type="match status" value="1"/>
</dbReference>
<evidence type="ECO:0000256" key="4">
    <source>
        <dbReference type="ARBA" id="ARBA00022759"/>
    </source>
</evidence>
<dbReference type="InterPro" id="IPR000100">
    <property type="entry name" value="RNase_P"/>
</dbReference>
<dbReference type="Gene3D" id="3.30.230.10">
    <property type="match status" value="1"/>
</dbReference>
<dbReference type="InterPro" id="IPR020568">
    <property type="entry name" value="Ribosomal_Su5_D2-typ_SF"/>
</dbReference>
<dbReference type="PANTHER" id="PTHR33992:SF1">
    <property type="entry name" value="RIBONUCLEASE P PROTEIN COMPONENT"/>
    <property type="match status" value="1"/>
</dbReference>
<dbReference type="STRING" id="1123382.SAMN02745221_01830"/>
<dbReference type="NCBIfam" id="TIGR00188">
    <property type="entry name" value="rnpA"/>
    <property type="match status" value="1"/>
</dbReference>
<comment type="catalytic activity">
    <reaction evidence="7">
        <text>Endonucleolytic cleavage of RNA, removing 5'-extranucleotides from tRNA precursor.</text>
        <dbReference type="EC" id="3.1.26.5"/>
    </reaction>
</comment>
<evidence type="ECO:0000256" key="2">
    <source>
        <dbReference type="ARBA" id="ARBA00022694"/>
    </source>
</evidence>
<gene>
    <name evidence="7" type="primary">rnpA</name>
    <name evidence="9" type="ORF">SAMN02745221_01830</name>
</gene>
<dbReference type="HAMAP" id="MF_00227">
    <property type="entry name" value="RNase_P"/>
    <property type="match status" value="1"/>
</dbReference>
<keyword evidence="2 7" id="KW-0819">tRNA processing</keyword>
<protein>
    <recommendedName>
        <fullName evidence="7 8">Ribonuclease P protein component</fullName>
        <shortName evidence="7">RNase P protein</shortName>
        <shortName evidence="7">RNaseP protein</shortName>
        <ecNumber evidence="7 8">3.1.26.5</ecNumber>
    </recommendedName>
    <alternativeName>
        <fullName evidence="7">Protein C5</fullName>
    </alternativeName>
</protein>
<dbReference type="GO" id="GO:0030677">
    <property type="term" value="C:ribonuclease P complex"/>
    <property type="evidence" value="ECO:0007669"/>
    <property type="project" value="TreeGrafter"/>
</dbReference>
<dbReference type="EC" id="3.1.26.5" evidence="7 8"/>
<evidence type="ECO:0000256" key="5">
    <source>
        <dbReference type="ARBA" id="ARBA00022801"/>
    </source>
</evidence>
<comment type="similarity">
    <text evidence="7">Belongs to the RnpA family.</text>
</comment>
<evidence type="ECO:0000313" key="10">
    <source>
        <dbReference type="Proteomes" id="UP000242329"/>
    </source>
</evidence>
<keyword evidence="4 7" id="KW-0255">Endonuclease</keyword>
<name>A0A1M5QQU2_9FIRM</name>